<dbReference type="EMBL" id="KN832881">
    <property type="protein sequence ID" value="KIM98140.1"/>
    <property type="molecule type" value="Genomic_DNA"/>
</dbReference>
<proteinExistence type="predicted"/>
<reference evidence="2 3" key="1">
    <citation type="submission" date="2014-04" db="EMBL/GenBank/DDBJ databases">
        <authorList>
            <consortium name="DOE Joint Genome Institute"/>
            <person name="Kuo A."/>
            <person name="Martino E."/>
            <person name="Perotto S."/>
            <person name="Kohler A."/>
            <person name="Nagy L.G."/>
            <person name="Floudas D."/>
            <person name="Copeland A."/>
            <person name="Barry K.W."/>
            <person name="Cichocki N."/>
            <person name="Veneault-Fourrey C."/>
            <person name="LaButti K."/>
            <person name="Lindquist E.A."/>
            <person name="Lipzen A."/>
            <person name="Lundell T."/>
            <person name="Morin E."/>
            <person name="Murat C."/>
            <person name="Sun H."/>
            <person name="Tunlid A."/>
            <person name="Henrissat B."/>
            <person name="Grigoriev I.V."/>
            <person name="Hibbett D.S."/>
            <person name="Martin F."/>
            <person name="Nordberg H.P."/>
            <person name="Cantor M.N."/>
            <person name="Hua S.X."/>
        </authorList>
    </citation>
    <scope>NUCLEOTIDE SEQUENCE [LARGE SCALE GENOMIC DNA]</scope>
    <source>
        <strain evidence="2 3">Zn</strain>
    </source>
</reference>
<sequence>MVSKDDLPEQFDSEFHLQRIPRTHDLVSLASKSGEASGRCTASHPSQRHSMSSGSENGDFLYMAISRTQDRRGSTLSQINNRSTPRLDEHFDGNGASRDGDAADDATEQFSWGFINREIYEWEHTCRSRCPHWWSPRAKYGHSKLGYAPNSQSWVRQIDEKSIEAYNVRRRAVSDSFLADPSTVEEMAHMIAVQLLSSCYALSPDLAAPPSSQSCRLSEKNWSTNPKVSDSSMISSLRMHTRYRYSPCFGHQGRNTSPVSTHLGTYDDLSPCSSSPPPATGMQAPDINTSVALLRRRRIHRALHVTEGSASNCSLDSHTDQYLKLCKPDITADPIVRVGGRLQQQLPQGDNSEENYFFNIHHKEKAAARERTTDALDQDLISNFQGYPARPKSKFDLNLITRSEPLHDFIQPAKDLVVRRWQNLRRRFGSSSHSLEQIVGSGDFSLTSSSRASSPVAENDGRERRRRAQASGDISSYESMPHYNSPASSRFSLTGSGASSPARKENGTVLPSFPPTESLAIATSPTFGNVHDNITKINEAACYNTLPKVETCPDCQAHTPPSGRGRDSQSMGKTDHASQPDLSSMSLTVPSCAIRNRRRQRGKSMLSEVYTAGDLVDEATASGSNDELESNILSAIPTVLNSLKTDVTLALHVLPGDSNSNGLNMEKRKPRLSRTSTSGTQVFSPTDDGVEIDGLPVGLCRHAWDGPGKKRERSYL</sequence>
<feature type="compositionally biased region" description="Polar residues" evidence="1">
    <location>
        <begin position="580"/>
        <end position="589"/>
    </location>
</feature>
<feature type="region of interest" description="Disordered" evidence="1">
    <location>
        <begin position="661"/>
        <end position="688"/>
    </location>
</feature>
<protein>
    <submittedName>
        <fullName evidence="2">Uncharacterized protein</fullName>
    </submittedName>
</protein>
<feature type="compositionally biased region" description="Polar residues" evidence="1">
    <location>
        <begin position="74"/>
        <end position="84"/>
    </location>
</feature>
<feature type="compositionally biased region" description="Polar residues" evidence="1">
    <location>
        <begin position="485"/>
        <end position="499"/>
    </location>
</feature>
<dbReference type="Proteomes" id="UP000054321">
    <property type="component" value="Unassembled WGS sequence"/>
</dbReference>
<evidence type="ECO:0000256" key="1">
    <source>
        <dbReference type="SAM" id="MobiDB-lite"/>
    </source>
</evidence>
<feature type="compositionally biased region" description="Polar residues" evidence="1">
    <location>
        <begin position="673"/>
        <end position="684"/>
    </location>
</feature>
<dbReference type="InParanoid" id="A0A0C3GQ64"/>
<feature type="region of interest" description="Disordered" evidence="1">
    <location>
        <begin position="444"/>
        <end position="516"/>
    </location>
</feature>
<dbReference type="HOGENOM" id="CLU_352675_0_0_1"/>
<organism evidence="2 3">
    <name type="scientific">Oidiodendron maius (strain Zn)</name>
    <dbReference type="NCBI Taxonomy" id="913774"/>
    <lineage>
        <taxon>Eukaryota</taxon>
        <taxon>Fungi</taxon>
        <taxon>Dikarya</taxon>
        <taxon>Ascomycota</taxon>
        <taxon>Pezizomycotina</taxon>
        <taxon>Leotiomycetes</taxon>
        <taxon>Leotiomycetes incertae sedis</taxon>
        <taxon>Myxotrichaceae</taxon>
        <taxon>Oidiodendron</taxon>
    </lineage>
</organism>
<keyword evidence="3" id="KW-1185">Reference proteome</keyword>
<feature type="region of interest" description="Disordered" evidence="1">
    <location>
        <begin position="72"/>
        <end position="103"/>
    </location>
</feature>
<feature type="region of interest" description="Disordered" evidence="1">
    <location>
        <begin position="555"/>
        <end position="589"/>
    </location>
</feature>
<dbReference type="AlphaFoldDB" id="A0A0C3GQ64"/>
<feature type="region of interest" description="Disordered" evidence="1">
    <location>
        <begin position="29"/>
        <end position="55"/>
    </location>
</feature>
<evidence type="ECO:0000313" key="2">
    <source>
        <dbReference type="EMBL" id="KIM98140.1"/>
    </source>
</evidence>
<dbReference type="OrthoDB" id="3946545at2759"/>
<feature type="compositionally biased region" description="Polar residues" evidence="1">
    <location>
        <begin position="43"/>
        <end position="55"/>
    </location>
</feature>
<gene>
    <name evidence="2" type="ORF">OIDMADRAFT_32041</name>
</gene>
<accession>A0A0C3GQ64</accession>
<evidence type="ECO:0000313" key="3">
    <source>
        <dbReference type="Proteomes" id="UP000054321"/>
    </source>
</evidence>
<feature type="compositionally biased region" description="Polar residues" evidence="1">
    <location>
        <begin position="444"/>
        <end position="453"/>
    </location>
</feature>
<reference evidence="3" key="2">
    <citation type="submission" date="2015-01" db="EMBL/GenBank/DDBJ databases">
        <title>Evolutionary Origins and Diversification of the Mycorrhizal Mutualists.</title>
        <authorList>
            <consortium name="DOE Joint Genome Institute"/>
            <consortium name="Mycorrhizal Genomics Consortium"/>
            <person name="Kohler A."/>
            <person name="Kuo A."/>
            <person name="Nagy L.G."/>
            <person name="Floudas D."/>
            <person name="Copeland A."/>
            <person name="Barry K.W."/>
            <person name="Cichocki N."/>
            <person name="Veneault-Fourrey C."/>
            <person name="LaButti K."/>
            <person name="Lindquist E.A."/>
            <person name="Lipzen A."/>
            <person name="Lundell T."/>
            <person name="Morin E."/>
            <person name="Murat C."/>
            <person name="Riley R."/>
            <person name="Ohm R."/>
            <person name="Sun H."/>
            <person name="Tunlid A."/>
            <person name="Henrissat B."/>
            <person name="Grigoriev I.V."/>
            <person name="Hibbett D.S."/>
            <person name="Martin F."/>
        </authorList>
    </citation>
    <scope>NUCLEOTIDE SEQUENCE [LARGE SCALE GENOMIC DNA]</scope>
    <source>
        <strain evidence="3">Zn</strain>
    </source>
</reference>
<name>A0A0C3GQ64_OIDMZ</name>